<gene>
    <name evidence="1" type="ORF">ECRASSUSDP1_LOCUS3842</name>
</gene>
<evidence type="ECO:0000313" key="2">
    <source>
        <dbReference type="Proteomes" id="UP001295684"/>
    </source>
</evidence>
<name>A0AAD1X4B7_EUPCR</name>
<accession>A0AAD1X4B7</accession>
<evidence type="ECO:0000313" key="1">
    <source>
        <dbReference type="EMBL" id="CAI2362518.1"/>
    </source>
</evidence>
<dbReference type="EMBL" id="CAMPGE010003674">
    <property type="protein sequence ID" value="CAI2362518.1"/>
    <property type="molecule type" value="Genomic_DNA"/>
</dbReference>
<sequence>MQINMNLEHIHHDQKQEYNSLKKDLFEILSEYCKLKQNIPLRKVVQAQKEIDEYLCSLIQADSMSITKDSPNPLMLLSSKKRHQVRLISCVYWIFENTQNKAIGKIERDLKEQNENILDLILDNGQEGCPIMKMKPENLDIQFEEDKSEVESLKTKFLRSNSTIEGELLTNLKLEDMRDLIVKQ</sequence>
<proteinExistence type="predicted"/>
<protein>
    <submittedName>
        <fullName evidence="1">Uncharacterized protein</fullName>
    </submittedName>
</protein>
<dbReference type="Proteomes" id="UP001295684">
    <property type="component" value="Unassembled WGS sequence"/>
</dbReference>
<reference evidence="1" key="1">
    <citation type="submission" date="2023-07" db="EMBL/GenBank/DDBJ databases">
        <authorList>
            <consortium name="AG Swart"/>
            <person name="Singh M."/>
            <person name="Singh A."/>
            <person name="Seah K."/>
            <person name="Emmerich C."/>
        </authorList>
    </citation>
    <scope>NUCLEOTIDE SEQUENCE</scope>
    <source>
        <strain evidence="1">DP1</strain>
    </source>
</reference>
<keyword evidence="2" id="KW-1185">Reference proteome</keyword>
<organism evidence="1 2">
    <name type="scientific">Euplotes crassus</name>
    <dbReference type="NCBI Taxonomy" id="5936"/>
    <lineage>
        <taxon>Eukaryota</taxon>
        <taxon>Sar</taxon>
        <taxon>Alveolata</taxon>
        <taxon>Ciliophora</taxon>
        <taxon>Intramacronucleata</taxon>
        <taxon>Spirotrichea</taxon>
        <taxon>Hypotrichia</taxon>
        <taxon>Euplotida</taxon>
        <taxon>Euplotidae</taxon>
        <taxon>Moneuplotes</taxon>
    </lineage>
</organism>
<comment type="caution">
    <text evidence="1">The sequence shown here is derived from an EMBL/GenBank/DDBJ whole genome shotgun (WGS) entry which is preliminary data.</text>
</comment>
<dbReference type="AlphaFoldDB" id="A0AAD1X4B7"/>